<name>A0ABV6I6Z2_9RHOB</name>
<dbReference type="EMBL" id="JBHLWE010000043">
    <property type="protein sequence ID" value="MFC0341994.1"/>
    <property type="molecule type" value="Genomic_DNA"/>
</dbReference>
<protein>
    <submittedName>
        <fullName evidence="1">Uncharacterized protein</fullName>
    </submittedName>
</protein>
<comment type="caution">
    <text evidence="1">The sequence shown here is derived from an EMBL/GenBank/DDBJ whole genome shotgun (WGS) entry which is preliminary data.</text>
</comment>
<dbReference type="RefSeq" id="WP_377699602.1">
    <property type="nucleotide sequence ID" value="NZ_JBHLWE010000043.1"/>
</dbReference>
<proteinExistence type="predicted"/>
<dbReference type="Proteomes" id="UP001589799">
    <property type="component" value="Unassembled WGS sequence"/>
</dbReference>
<organism evidence="1 2">
    <name type="scientific">Paracoccus niistensis</name>
    <dbReference type="NCBI Taxonomy" id="632935"/>
    <lineage>
        <taxon>Bacteria</taxon>
        <taxon>Pseudomonadati</taxon>
        <taxon>Pseudomonadota</taxon>
        <taxon>Alphaproteobacteria</taxon>
        <taxon>Rhodobacterales</taxon>
        <taxon>Paracoccaceae</taxon>
        <taxon>Paracoccus</taxon>
    </lineage>
</organism>
<reference evidence="1 2" key="1">
    <citation type="submission" date="2024-09" db="EMBL/GenBank/DDBJ databases">
        <authorList>
            <person name="Sun Q."/>
            <person name="Mori K."/>
        </authorList>
    </citation>
    <scope>NUCLEOTIDE SEQUENCE [LARGE SCALE GENOMIC DNA]</scope>
    <source>
        <strain evidence="1 2">KCTC 22789</strain>
    </source>
</reference>
<evidence type="ECO:0000313" key="2">
    <source>
        <dbReference type="Proteomes" id="UP001589799"/>
    </source>
</evidence>
<accession>A0ABV6I6Z2</accession>
<sequence>MVYHEDPLKAEVTFVFDDVEVGCHVLHARHQDMKTKIEFFSMANVAVKANAIYTPEQYDTGDGRGRRGNMLVRDIGYYLAGFAMMPFGEVAKD</sequence>
<gene>
    <name evidence="1" type="ORF">ACFFII_14590</name>
</gene>
<keyword evidence="2" id="KW-1185">Reference proteome</keyword>
<evidence type="ECO:0000313" key="1">
    <source>
        <dbReference type="EMBL" id="MFC0341994.1"/>
    </source>
</evidence>